<dbReference type="AlphaFoldDB" id="A0A6B2LMH9"/>
<protein>
    <submittedName>
        <fullName evidence="2">Uncharacterized protein</fullName>
    </submittedName>
</protein>
<name>A0A6B2LMH9_9EUKA</name>
<organism evidence="2">
    <name type="scientific">Arcella intermedia</name>
    <dbReference type="NCBI Taxonomy" id="1963864"/>
    <lineage>
        <taxon>Eukaryota</taxon>
        <taxon>Amoebozoa</taxon>
        <taxon>Tubulinea</taxon>
        <taxon>Elardia</taxon>
        <taxon>Arcellinida</taxon>
        <taxon>Sphaerothecina</taxon>
        <taxon>Arcellidae</taxon>
        <taxon>Arcella</taxon>
    </lineage>
</organism>
<feature type="region of interest" description="Disordered" evidence="1">
    <location>
        <begin position="1"/>
        <end position="29"/>
    </location>
</feature>
<dbReference type="EMBL" id="GIBP01009313">
    <property type="protein sequence ID" value="NDV38282.1"/>
    <property type="molecule type" value="Transcribed_RNA"/>
</dbReference>
<proteinExistence type="predicted"/>
<accession>A0A6B2LMH9</accession>
<sequence>MYQEERRLHEEREKREEERENRMLEERKRMEEELLLQEEFLRAREEEKRKEQQSNEHNSINYVSIPTGYATSVSAYSPMATKGETITLTLEFKVEVQVSDNMSYEELVAIAKNKAGSLKEKKISELSINQRSQQIPLKDYLSFHPYLENNDHIDVHLED</sequence>
<reference evidence="2" key="1">
    <citation type="journal article" date="2020" name="J. Eukaryot. Microbiol.">
        <title>De novo Sequencing, Assembly and Annotation of the Transcriptome for the Free-Living Testate Amoeba Arcella intermedia.</title>
        <authorList>
            <person name="Ribeiro G.M."/>
            <person name="Porfirio-Sousa A.L."/>
            <person name="Maurer-Alcala X.X."/>
            <person name="Katz L.A."/>
            <person name="Lahr D.J.G."/>
        </authorList>
    </citation>
    <scope>NUCLEOTIDE SEQUENCE</scope>
</reference>
<evidence type="ECO:0000313" key="2">
    <source>
        <dbReference type="EMBL" id="NDV38282.1"/>
    </source>
</evidence>
<evidence type="ECO:0000256" key="1">
    <source>
        <dbReference type="SAM" id="MobiDB-lite"/>
    </source>
</evidence>